<evidence type="ECO:0000313" key="2">
    <source>
        <dbReference type="Proteomes" id="UP000499080"/>
    </source>
</evidence>
<evidence type="ECO:0000313" key="1">
    <source>
        <dbReference type="EMBL" id="GBM99786.1"/>
    </source>
</evidence>
<accession>A0A4Y2KDY1</accession>
<protein>
    <submittedName>
        <fullName evidence="1">Uncharacterized protein</fullName>
    </submittedName>
</protein>
<proteinExistence type="predicted"/>
<dbReference type="AlphaFoldDB" id="A0A4Y2KDY1"/>
<organism evidence="1 2">
    <name type="scientific">Araneus ventricosus</name>
    <name type="common">Orbweaver spider</name>
    <name type="synonym">Epeira ventricosa</name>
    <dbReference type="NCBI Taxonomy" id="182803"/>
    <lineage>
        <taxon>Eukaryota</taxon>
        <taxon>Metazoa</taxon>
        <taxon>Ecdysozoa</taxon>
        <taxon>Arthropoda</taxon>
        <taxon>Chelicerata</taxon>
        <taxon>Arachnida</taxon>
        <taxon>Araneae</taxon>
        <taxon>Araneomorphae</taxon>
        <taxon>Entelegynae</taxon>
        <taxon>Araneoidea</taxon>
        <taxon>Araneidae</taxon>
        <taxon>Araneus</taxon>
    </lineage>
</organism>
<dbReference type="EMBL" id="BGPR01004446">
    <property type="protein sequence ID" value="GBM99786.1"/>
    <property type="molecule type" value="Genomic_DNA"/>
</dbReference>
<dbReference type="Proteomes" id="UP000499080">
    <property type="component" value="Unassembled WGS sequence"/>
</dbReference>
<keyword evidence="2" id="KW-1185">Reference proteome</keyword>
<name>A0A4Y2KDY1_ARAVE</name>
<reference evidence="1 2" key="1">
    <citation type="journal article" date="2019" name="Sci. Rep.">
        <title>Orb-weaving spider Araneus ventricosus genome elucidates the spidroin gene catalogue.</title>
        <authorList>
            <person name="Kono N."/>
            <person name="Nakamura H."/>
            <person name="Ohtoshi R."/>
            <person name="Moran D.A.P."/>
            <person name="Shinohara A."/>
            <person name="Yoshida Y."/>
            <person name="Fujiwara M."/>
            <person name="Mori M."/>
            <person name="Tomita M."/>
            <person name="Arakawa K."/>
        </authorList>
    </citation>
    <scope>NUCLEOTIDE SEQUENCE [LARGE SCALE GENOMIC DNA]</scope>
</reference>
<sequence length="93" mass="11088">MILKAWIAWLERELGRIRLESWVKKKREKRKKARRKKRFLATRSPCWNDWKSLPMTRENRLKSSRRSAGYGNNGALHAYLSGSETVKEKVDRS</sequence>
<gene>
    <name evidence="1" type="ORF">AVEN_101035_1</name>
</gene>
<comment type="caution">
    <text evidence="1">The sequence shown here is derived from an EMBL/GenBank/DDBJ whole genome shotgun (WGS) entry which is preliminary data.</text>
</comment>